<dbReference type="InterPro" id="IPR033905">
    <property type="entry name" value="Secretory_peroxidase"/>
</dbReference>
<dbReference type="InterPro" id="IPR002016">
    <property type="entry name" value="Haem_peroxidase"/>
</dbReference>
<reference evidence="20" key="1">
    <citation type="submission" date="1992-04" db="EMBL/GenBank/DDBJ databases">
        <title>Cloning and systemic expression of an acidic peroxidase associated with systemic acquired resistance to disease in cucumber.</title>
        <authorList>
            <person name="Rasmussen J.B."/>
            <person name="Smith J.A."/>
            <person name="Williams S."/>
            <person name="Burkhart W."/>
            <person name="Ward E.R."/>
            <person name="Somerville S.C."/>
            <person name="Ryals J."/>
            <person name="Hammerschmidt R."/>
        </authorList>
    </citation>
    <scope>NUCLEOTIDE SEQUENCE</scope>
    <source>
        <tissue evidence="20">Leaf</tissue>
    </source>
</reference>
<evidence type="ECO:0000256" key="1">
    <source>
        <dbReference type="ARBA" id="ARBA00000189"/>
    </source>
</evidence>
<evidence type="ECO:0000256" key="4">
    <source>
        <dbReference type="ARBA" id="ARBA00012313"/>
    </source>
</evidence>
<keyword evidence="22" id="KW-1185">Reference proteome</keyword>
<evidence type="ECO:0000256" key="3">
    <source>
        <dbReference type="ARBA" id="ARBA00006873"/>
    </source>
</evidence>
<dbReference type="GO" id="GO:0046872">
    <property type="term" value="F:metal ion binding"/>
    <property type="evidence" value="ECO:0007669"/>
    <property type="project" value="UniProtKB-UniRule"/>
</dbReference>
<dbReference type="PRINTS" id="PR00458">
    <property type="entry name" value="PEROXIDASE"/>
</dbReference>
<feature type="binding site" evidence="15">
    <location>
        <position position="193"/>
    </location>
    <ligand>
        <name>Ca(2+)</name>
        <dbReference type="ChEBI" id="CHEBI:29108"/>
        <label>2</label>
    </ligand>
</feature>
<evidence type="ECO:0000256" key="8">
    <source>
        <dbReference type="ARBA" id="ARBA00022837"/>
    </source>
</evidence>
<evidence type="ECO:0000256" key="15">
    <source>
        <dbReference type="PIRSR" id="PIRSR600823-3"/>
    </source>
</evidence>
<feature type="binding site" evidence="15">
    <location>
        <position position="75"/>
    </location>
    <ligand>
        <name>Ca(2+)</name>
        <dbReference type="ChEBI" id="CHEBI:29108"/>
        <label>1</label>
    </ligand>
</feature>
<keyword evidence="11 17" id="KW-1015">Disulfide bond</keyword>
<keyword evidence="9 18" id="KW-0560">Oxidoreductase</keyword>
<accession>Q40559</accession>
<dbReference type="PRINTS" id="PR00461">
    <property type="entry name" value="PLPEROXIDASE"/>
</dbReference>
<evidence type="ECO:0000256" key="16">
    <source>
        <dbReference type="PIRSR" id="PIRSR600823-4"/>
    </source>
</evidence>
<feature type="binding site" description="axial binding residue" evidence="15">
    <location>
        <position position="192"/>
    </location>
    <ligand>
        <name>heme b</name>
        <dbReference type="ChEBI" id="CHEBI:60344"/>
    </ligand>
    <ligandPart>
        <name>Fe</name>
        <dbReference type="ChEBI" id="CHEBI:18248"/>
    </ligandPart>
</feature>
<dbReference type="Gene3D" id="1.10.520.10">
    <property type="match status" value="1"/>
</dbReference>
<feature type="active site" description="Proton acceptor" evidence="13">
    <location>
        <position position="65"/>
    </location>
</feature>
<proteinExistence type="evidence at transcript level"/>
<comment type="similarity">
    <text evidence="3">Belongs to the peroxidase family. Ascorbate peroxidase subfamily.</text>
</comment>
<comment type="similarity">
    <text evidence="18">Belongs to the peroxidase family. Classical plant (class III) peroxidase subfamily.</text>
</comment>
<dbReference type="InterPro" id="IPR019793">
    <property type="entry name" value="Peroxidases_heam-ligand_BS"/>
</dbReference>
<dbReference type="PeroxiBase" id="21">
    <property type="entry name" value="CsaPrx06"/>
</dbReference>
<dbReference type="SMR" id="Q40559"/>
<dbReference type="FunFam" id="1.10.520.10:FF:000009">
    <property type="entry name" value="Peroxidase"/>
    <property type="match status" value="1"/>
</dbReference>
<evidence type="ECO:0000256" key="6">
    <source>
        <dbReference type="ARBA" id="ARBA00022617"/>
    </source>
</evidence>
<keyword evidence="5 18" id="KW-0575">Peroxidase</keyword>
<dbReference type="GO" id="GO:0042744">
    <property type="term" value="P:hydrogen peroxide catabolic process"/>
    <property type="evidence" value="ECO:0007669"/>
    <property type="project" value="UniProtKB-KW"/>
</dbReference>
<feature type="binding site" evidence="15">
    <location>
        <position position="69"/>
    </location>
    <ligand>
        <name>Ca(2+)</name>
        <dbReference type="ChEBI" id="CHEBI:29108"/>
        <label>1</label>
    </ligand>
</feature>
<dbReference type="InterPro" id="IPR010255">
    <property type="entry name" value="Haem_peroxidase_sf"/>
</dbReference>
<feature type="binding site" evidence="15">
    <location>
        <position position="73"/>
    </location>
    <ligand>
        <name>Ca(2+)</name>
        <dbReference type="ChEBI" id="CHEBI:29108"/>
        <label>1</label>
    </ligand>
</feature>
<comment type="cofactor">
    <cofactor evidence="15 18">
        <name>heme b</name>
        <dbReference type="ChEBI" id="CHEBI:60344"/>
    </cofactor>
    <text evidence="15 18">Binds 1 heme b (iron(II)-protoporphyrin IX) group per subunit.</text>
</comment>
<dbReference type="STRING" id="3659.Q40559"/>
<dbReference type="GO" id="GO:0009505">
    <property type="term" value="C:plant-type cell wall"/>
    <property type="evidence" value="ECO:0000318"/>
    <property type="project" value="GO_Central"/>
</dbReference>
<feature type="chain" id="PRO_5007364737" description="Peroxidase" evidence="18">
    <location>
        <begin position="24"/>
        <end position="322"/>
    </location>
</feature>
<gene>
    <name evidence="20" type="primary">pre-peroxidase</name>
    <name evidence="21" type="ORF">Csa_4G285730</name>
</gene>
<dbReference type="Gene3D" id="1.10.420.10">
    <property type="entry name" value="Peroxidase, domain 2"/>
    <property type="match status" value="1"/>
</dbReference>
<feature type="binding site" evidence="15">
    <location>
        <position position="248"/>
    </location>
    <ligand>
        <name>Ca(2+)</name>
        <dbReference type="ChEBI" id="CHEBI:29108"/>
        <label>2</label>
    </ligand>
</feature>
<keyword evidence="7 15" id="KW-0479">Metal-binding</keyword>
<dbReference type="InterPro" id="IPR000823">
    <property type="entry name" value="Peroxidase_pln"/>
</dbReference>
<dbReference type="GO" id="GO:0006979">
    <property type="term" value="P:response to oxidative stress"/>
    <property type="evidence" value="ECO:0007669"/>
    <property type="project" value="UniProtKB-UniRule"/>
</dbReference>
<feature type="disulfide bond" evidence="17">
    <location>
        <begin position="67"/>
        <end position="72"/>
    </location>
</feature>
<dbReference type="GO" id="GO:0005576">
    <property type="term" value="C:extracellular region"/>
    <property type="evidence" value="ECO:0007669"/>
    <property type="project" value="UniProtKB-SubCell"/>
</dbReference>
<feature type="disulfide bond" evidence="17">
    <location>
        <begin position="34"/>
        <end position="113"/>
    </location>
</feature>
<sequence length="322" mass="34297">MAASSKVIVSLVLCLMMAVSVRSQLSSTFYDTTCPNVSSIVHGVMQQALQSDDRAGAKIIRLHFHDCFVDGCDGSVLLEDQDGITSELGAPGNGGITGFNIVNDIKTAVENVCPGVVSCADILALGSRDAVTLASGQGWTVQLGRRDSRTANLQGARDRLPSPFESLSNIQGIFRDVGLNDNTDLVALSGAHTFGRSRCMFFSGRLNNNPNADDSPIDSTYASQLNQTCQSGSGTFVDLDPTTPNTFDRNYYTNLQNNQGLLRSDQVLFSTPGASTIATVNSLASSESAFADAFAQSMIRMGNLDPKTGTTGEIRTNCRRLN</sequence>
<evidence type="ECO:0000256" key="13">
    <source>
        <dbReference type="PIRSR" id="PIRSR600823-1"/>
    </source>
</evidence>
<evidence type="ECO:0000256" key="18">
    <source>
        <dbReference type="RuleBase" id="RU362060"/>
    </source>
</evidence>
<evidence type="ECO:0000313" key="21">
    <source>
        <dbReference type="EMBL" id="KGN54097.1"/>
    </source>
</evidence>
<keyword evidence="12" id="KW-0325">Glycoprotein</keyword>
<dbReference type="GO" id="GO:0004601">
    <property type="term" value="F:peroxidase activity"/>
    <property type="evidence" value="ECO:0000318"/>
    <property type="project" value="GO_Central"/>
</dbReference>
<evidence type="ECO:0000313" key="22">
    <source>
        <dbReference type="Proteomes" id="UP000029981"/>
    </source>
</evidence>
<evidence type="ECO:0000256" key="5">
    <source>
        <dbReference type="ARBA" id="ARBA00022559"/>
    </source>
</evidence>
<dbReference type="CDD" id="cd00693">
    <property type="entry name" value="secretory_peroxidase"/>
    <property type="match status" value="1"/>
</dbReference>
<dbReference type="OMA" id="DCTCPNV"/>
<dbReference type="SUPFAM" id="SSF48113">
    <property type="entry name" value="Heme-dependent peroxidases"/>
    <property type="match status" value="1"/>
</dbReference>
<dbReference type="Pfam" id="PF00141">
    <property type="entry name" value="peroxidase"/>
    <property type="match status" value="1"/>
</dbReference>
<keyword evidence="8 15" id="KW-0106">Calcium</keyword>
<feature type="binding site" evidence="15">
    <location>
        <position position="243"/>
    </location>
    <ligand>
        <name>Ca(2+)</name>
        <dbReference type="ChEBI" id="CHEBI:29108"/>
        <label>2</label>
    </ligand>
</feature>
<comment type="cofactor">
    <cofactor evidence="15 18">
        <name>Ca(2+)</name>
        <dbReference type="ChEBI" id="CHEBI:29108"/>
    </cofactor>
    <text evidence="15 18">Binds 2 calcium ions per subunit.</text>
</comment>
<dbReference type="eggNOG" id="ENOG502QVXS">
    <property type="taxonomic scope" value="Eukaryota"/>
</dbReference>
<keyword evidence="10 15" id="KW-0408">Iron</keyword>
<dbReference type="InterPro" id="IPR019794">
    <property type="entry name" value="Peroxidases_AS"/>
</dbReference>
<dbReference type="Proteomes" id="UP000029981">
    <property type="component" value="Chromosome 4"/>
</dbReference>
<name>Q40559_CUCSA</name>
<evidence type="ECO:0000256" key="12">
    <source>
        <dbReference type="ARBA" id="ARBA00023180"/>
    </source>
</evidence>
<organism evidence="20">
    <name type="scientific">Cucumis sativus</name>
    <name type="common">Cucumber</name>
    <dbReference type="NCBI Taxonomy" id="3659"/>
    <lineage>
        <taxon>Eukaryota</taxon>
        <taxon>Viridiplantae</taxon>
        <taxon>Streptophyta</taxon>
        <taxon>Embryophyta</taxon>
        <taxon>Tracheophyta</taxon>
        <taxon>Spermatophyta</taxon>
        <taxon>Magnoliopsida</taxon>
        <taxon>eudicotyledons</taxon>
        <taxon>Gunneridae</taxon>
        <taxon>Pentapetalae</taxon>
        <taxon>rosids</taxon>
        <taxon>fabids</taxon>
        <taxon>Cucurbitales</taxon>
        <taxon>Cucurbitaceae</taxon>
        <taxon>Benincaseae</taxon>
        <taxon>Cucumis</taxon>
    </lineage>
</organism>
<dbReference type="GO" id="GO:0140825">
    <property type="term" value="F:lactoperoxidase activity"/>
    <property type="evidence" value="ECO:0007669"/>
    <property type="project" value="UniProtKB-EC"/>
</dbReference>
<feature type="site" description="Transition state stabilizer" evidence="16">
    <location>
        <position position="61"/>
    </location>
</feature>
<comment type="catalytic activity">
    <reaction evidence="1 18">
        <text>2 a phenolic donor + H2O2 = 2 a phenolic radical donor + 2 H2O</text>
        <dbReference type="Rhea" id="RHEA:56136"/>
        <dbReference type="ChEBI" id="CHEBI:15377"/>
        <dbReference type="ChEBI" id="CHEBI:16240"/>
        <dbReference type="ChEBI" id="CHEBI:139520"/>
        <dbReference type="ChEBI" id="CHEBI:139521"/>
        <dbReference type="EC" id="1.11.1.7"/>
    </reaction>
</comment>
<evidence type="ECO:0000256" key="7">
    <source>
        <dbReference type="ARBA" id="ARBA00022723"/>
    </source>
</evidence>
<feature type="signal peptide" evidence="18">
    <location>
        <begin position="1"/>
        <end position="23"/>
    </location>
</feature>
<reference evidence="21" key="6">
    <citation type="submission" date="2014-10" db="EMBL/GenBank/DDBJ databases">
        <authorList>
            <person name="Huang S."/>
            <person name="Zhang Z."/>
            <person name="Lin K."/>
            <person name="Zhou Q."/>
        </authorList>
    </citation>
    <scope>NUCLEOTIDE SEQUENCE</scope>
</reference>
<dbReference type="EMBL" id="M91372">
    <property type="protein sequence ID" value="AAA33129.1"/>
    <property type="molecule type" value="mRNA"/>
</dbReference>
<reference evidence="21 22" key="2">
    <citation type="journal article" date="2009" name="Nat. Genet.">
        <title>The genome of the cucumber, Cucumis sativus L.</title>
        <authorList>
            <person name="Huang S."/>
            <person name="Li R."/>
            <person name="Zhang Z."/>
            <person name="Li L."/>
            <person name="Gu X."/>
            <person name="Fan W."/>
            <person name="Lucas W.J."/>
            <person name="Wang X."/>
            <person name="Xie B."/>
            <person name="Ni P."/>
            <person name="Ren Y."/>
            <person name="Zhu H."/>
            <person name="Li J."/>
            <person name="Lin K."/>
            <person name="Jin W."/>
            <person name="Fei Z."/>
            <person name="Li G."/>
            <person name="Staub J."/>
            <person name="Kilian A."/>
            <person name="van der Vossen E.A."/>
            <person name="Wu Y."/>
            <person name="Guo J."/>
            <person name="He J."/>
            <person name="Jia Z."/>
            <person name="Ren Y."/>
            <person name="Tian G."/>
            <person name="Lu Y."/>
            <person name="Ruan J."/>
            <person name="Qian W."/>
            <person name="Wang M."/>
            <person name="Huang Q."/>
            <person name="Li B."/>
            <person name="Xuan Z."/>
            <person name="Cao J."/>
            <person name="Asan"/>
            <person name="Wu Z."/>
            <person name="Zhang J."/>
            <person name="Cai Q."/>
            <person name="Bai Y."/>
            <person name="Zhao B."/>
            <person name="Han Y."/>
            <person name="Li Y."/>
            <person name="Li X."/>
            <person name="Wang S."/>
            <person name="Shi Q."/>
            <person name="Liu S."/>
            <person name="Cho W.K."/>
            <person name="Kim J.Y."/>
            <person name="Xu Y."/>
            <person name="Heller-Uszynska K."/>
            <person name="Miao H."/>
            <person name="Cheng Z."/>
            <person name="Zhang S."/>
            <person name="Wu J."/>
            <person name="Yang Y."/>
            <person name="Kang H."/>
            <person name="Li M."/>
            <person name="Liang H."/>
            <person name="Ren X."/>
            <person name="Shi Z."/>
            <person name="Wen M."/>
            <person name="Jian M."/>
            <person name="Yang H."/>
            <person name="Zhang G."/>
            <person name="Yang Z."/>
            <person name="Chen R."/>
            <person name="Liu S."/>
            <person name="Li J."/>
            <person name="Ma L."/>
            <person name="Liu H."/>
            <person name="Zhou Y."/>
            <person name="Zhao J."/>
            <person name="Fang X."/>
            <person name="Li G."/>
            <person name="Fang L."/>
            <person name="Li Y."/>
            <person name="Liu D."/>
            <person name="Zheng H."/>
            <person name="Zhang Y."/>
            <person name="Qin N."/>
            <person name="Li Z."/>
            <person name="Yang G."/>
            <person name="Yang S."/>
            <person name="Bolund L."/>
            <person name="Kristiansen K."/>
            <person name="Zheng H."/>
            <person name="Li S."/>
            <person name="Zhang X."/>
            <person name="Yang H."/>
            <person name="Wang J."/>
            <person name="Sun R."/>
            <person name="Zhang B."/>
            <person name="Jiang S."/>
            <person name="Wang J."/>
            <person name="Du Y."/>
            <person name="Li S."/>
        </authorList>
    </citation>
    <scope>NUCLEOTIDE SEQUENCE [LARGE SCALE GENOMIC DNA]</scope>
    <source>
        <strain evidence="22">cv. 9930</strain>
    </source>
</reference>
<comment type="function">
    <text evidence="2">Removal of H(2)O(2), oxidation of toxic reductants, biosynthesis and degradation of lignin, suberization, auxin catabolism, response to environmental stresses such as wounding, pathogen attack and oxidative stress. These functions might be dependent on each isozyme/isoform in each plant tissue.</text>
</comment>
<feature type="binding site" evidence="15">
    <location>
        <position position="87"/>
    </location>
    <ligand>
        <name>Ca(2+)</name>
        <dbReference type="ChEBI" id="CHEBI:29108"/>
        <label>1</label>
    </ligand>
</feature>
<dbReference type="PROSITE" id="PS50873">
    <property type="entry name" value="PEROXIDASE_4"/>
    <property type="match status" value="1"/>
</dbReference>
<dbReference type="Gramene" id="KGN54097">
    <property type="protein sequence ID" value="KGN54097"/>
    <property type="gene ID" value="Csa_4G285730"/>
</dbReference>
<dbReference type="PANTHER" id="PTHR31388:SF147">
    <property type="entry name" value="PEROXIDASE 58"/>
    <property type="match status" value="1"/>
</dbReference>
<dbReference type="GO" id="GO:0020037">
    <property type="term" value="F:heme binding"/>
    <property type="evidence" value="ECO:0007669"/>
    <property type="project" value="UniProtKB-UniRule"/>
</dbReference>
<dbReference type="AlphaFoldDB" id="Q40559"/>
<dbReference type="OrthoDB" id="2113341at2759"/>
<dbReference type="EC" id="1.11.1.7" evidence="4 18"/>
<evidence type="ECO:0000256" key="17">
    <source>
        <dbReference type="PIRSR" id="PIRSR600823-5"/>
    </source>
</evidence>
<feature type="domain" description="Plant heme peroxidase family profile" evidence="19">
    <location>
        <begin position="24"/>
        <end position="322"/>
    </location>
</feature>
<evidence type="ECO:0000256" key="10">
    <source>
        <dbReference type="ARBA" id="ARBA00023004"/>
    </source>
</evidence>
<protein>
    <recommendedName>
        <fullName evidence="4 18">Peroxidase</fullName>
        <ecNumber evidence="4 18">1.11.1.7</ecNumber>
    </recommendedName>
</protein>
<reference evidence="21" key="3">
    <citation type="journal article" date="2009" name="PLoS ONE">
        <title>An integrated genetic and cytogenetic map of the cucumber genome.</title>
        <authorList>
            <person name="Ren Y."/>
            <person name="Zhang Z."/>
            <person name="Liu J."/>
            <person name="Staub J.E."/>
            <person name="Han Y."/>
            <person name="Cheng Z."/>
            <person name="Li X."/>
            <person name="Lu J."/>
            <person name="Miao H."/>
            <person name="Kang H."/>
            <person name="Xie B."/>
            <person name="Gu X."/>
            <person name="Wang X."/>
            <person name="Du Y."/>
            <person name="Jin W."/>
            <person name="Huang S."/>
        </authorList>
    </citation>
    <scope>NUCLEOTIDE SEQUENCE [LARGE SCALE GENOMIC DNA]</scope>
</reference>
<keyword evidence="6 18" id="KW-0349">Heme</keyword>
<feature type="binding site" evidence="15">
    <location>
        <position position="240"/>
    </location>
    <ligand>
        <name>Ca(2+)</name>
        <dbReference type="ChEBI" id="CHEBI:29108"/>
        <label>2</label>
    </ligand>
</feature>
<evidence type="ECO:0000259" key="19">
    <source>
        <dbReference type="PROSITE" id="PS50873"/>
    </source>
</evidence>
<reference evidence="21" key="4">
    <citation type="journal article" date="2010" name="BMC Genomics">
        <title>Transcriptome sequencing and comparative analysis of cucumber flowers with different sex types.</title>
        <authorList>
            <person name="Guo S."/>
            <person name="Zheng Y."/>
            <person name="Joung J.G."/>
            <person name="Liu S."/>
            <person name="Zhang Z."/>
            <person name="Crasta O.R."/>
            <person name="Sobral B.W."/>
            <person name="Xu Y."/>
            <person name="Huang S."/>
            <person name="Fei Z."/>
        </authorList>
    </citation>
    <scope>NUCLEOTIDE SEQUENCE [LARGE SCALE GENOMIC DNA]</scope>
</reference>
<keyword evidence="18" id="KW-0376">Hydrogen peroxide</keyword>
<evidence type="ECO:0000256" key="11">
    <source>
        <dbReference type="ARBA" id="ARBA00023157"/>
    </source>
</evidence>
<feature type="disulfide bond" evidence="17">
    <location>
        <begin position="199"/>
        <end position="229"/>
    </location>
</feature>
<feature type="disulfide bond" evidence="17">
    <location>
        <begin position="119"/>
        <end position="318"/>
    </location>
</feature>
<evidence type="ECO:0000256" key="9">
    <source>
        <dbReference type="ARBA" id="ARBA00023002"/>
    </source>
</evidence>
<evidence type="ECO:0000256" key="14">
    <source>
        <dbReference type="PIRSR" id="PIRSR600823-2"/>
    </source>
</evidence>
<feature type="binding site" evidence="15">
    <location>
        <position position="71"/>
    </location>
    <ligand>
        <name>Ca(2+)</name>
        <dbReference type="ChEBI" id="CHEBI:29108"/>
        <label>1</label>
    </ligand>
</feature>
<comment type="subcellular location">
    <subcellularLocation>
        <location evidence="18">Secreted</location>
    </subcellularLocation>
</comment>
<dbReference type="KEGG" id="csv:101212957"/>
<keyword evidence="18" id="KW-0964">Secreted</keyword>
<evidence type="ECO:0000256" key="2">
    <source>
        <dbReference type="ARBA" id="ARBA00002322"/>
    </source>
</evidence>
<feature type="binding site" evidence="14">
    <location>
        <position position="161"/>
    </location>
    <ligand>
        <name>substrate</name>
    </ligand>
</feature>
<dbReference type="PANTHER" id="PTHR31388">
    <property type="entry name" value="PEROXIDASE 72-RELATED"/>
    <property type="match status" value="1"/>
</dbReference>
<evidence type="ECO:0000313" key="20">
    <source>
        <dbReference type="EMBL" id="AAA33129.1"/>
    </source>
</evidence>
<keyword evidence="18" id="KW-0732">Signal</keyword>
<dbReference type="PROSITE" id="PS00435">
    <property type="entry name" value="PEROXIDASE_1"/>
    <property type="match status" value="1"/>
</dbReference>
<reference evidence="21" key="5">
    <citation type="journal article" date="2011" name="BMC Genomics">
        <title>RNA-Seq improves annotation of protein-coding genes in the cucumber genome.</title>
        <authorList>
            <person name="Li Z."/>
            <person name="Zhang Z."/>
            <person name="Yan P."/>
            <person name="Huang S."/>
            <person name="Fei Z."/>
            <person name="Lin K."/>
        </authorList>
    </citation>
    <scope>NUCLEOTIDE SEQUENCE [LARGE SCALE GENOMIC DNA]</scope>
</reference>
<feature type="binding site" evidence="15">
    <location>
        <position position="66"/>
    </location>
    <ligand>
        <name>Ca(2+)</name>
        <dbReference type="ChEBI" id="CHEBI:29108"/>
        <label>1</label>
    </ligand>
</feature>
<dbReference type="EMBL" id="CM002925">
    <property type="protein sequence ID" value="KGN54097.1"/>
    <property type="molecule type" value="Genomic_DNA"/>
</dbReference>
<dbReference type="PROSITE" id="PS00436">
    <property type="entry name" value="PEROXIDASE_2"/>
    <property type="match status" value="1"/>
</dbReference>
<dbReference type="FunFam" id="1.10.420.10:FF:000001">
    <property type="entry name" value="Peroxidase"/>
    <property type="match status" value="1"/>
</dbReference>